<dbReference type="Gene3D" id="2.40.128.270">
    <property type="match status" value="1"/>
</dbReference>
<keyword evidence="1" id="KW-0732">Signal</keyword>
<evidence type="ECO:0000313" key="3">
    <source>
        <dbReference type="EMBL" id="SMO87429.1"/>
    </source>
</evidence>
<proteinExistence type="predicted"/>
<feature type="chain" id="PRO_5021777575" evidence="1">
    <location>
        <begin position="24"/>
        <end position="246"/>
    </location>
</feature>
<name>A0A521EU51_9RHOB</name>
<keyword evidence="4" id="KW-1185">Reference proteome</keyword>
<dbReference type="InterPro" id="IPR053196">
    <property type="entry name" value="Lipoprotein_YbaY-like"/>
</dbReference>
<organism evidence="3 4">
    <name type="scientific">Paracoccus laeviglucosivorans</name>
    <dbReference type="NCBI Taxonomy" id="1197861"/>
    <lineage>
        <taxon>Bacteria</taxon>
        <taxon>Pseudomonadati</taxon>
        <taxon>Pseudomonadota</taxon>
        <taxon>Alphaproteobacteria</taxon>
        <taxon>Rhodobacterales</taxon>
        <taxon>Paracoccaceae</taxon>
        <taxon>Paracoccus</taxon>
    </lineage>
</organism>
<dbReference type="OrthoDB" id="9809132at2"/>
<dbReference type="Proteomes" id="UP000319014">
    <property type="component" value="Unassembled WGS sequence"/>
</dbReference>
<dbReference type="Pfam" id="PF09619">
    <property type="entry name" value="YscW"/>
    <property type="match status" value="1"/>
</dbReference>
<dbReference type="InterPro" id="IPR038670">
    <property type="entry name" value="HslJ-like_sf"/>
</dbReference>
<accession>A0A521EU51</accession>
<evidence type="ECO:0000259" key="2">
    <source>
        <dbReference type="Pfam" id="PF03724"/>
    </source>
</evidence>
<gene>
    <name evidence="3" type="ORF">SAMN06265221_11587</name>
</gene>
<keyword evidence="3" id="KW-0449">Lipoprotein</keyword>
<dbReference type="InterPro" id="IPR005184">
    <property type="entry name" value="DUF306_Meta_HslJ"/>
</dbReference>
<sequence>MIGSRLAALTLAALSALPLTAMAAPQTISGTVTYRERMALPAGTETEVRLLDVSLADAPARTIAVQTITGAVASPIAYRLEYDDTGIVPRHSYALRAEITLDDALLFTTTTHIPAFGGATDIPVERVTPSPVPQSLPIGEWLAEDIQGGGVIDNLQSSLNIASDGAVSGNAGCNRFFGQAEIQGDGLTMQGLGSTRMLCAPAVMDQESKFMQALGATHGFRLMPEQGKLLLLDENGRTILLLARSG</sequence>
<evidence type="ECO:0000256" key="1">
    <source>
        <dbReference type="SAM" id="SignalP"/>
    </source>
</evidence>
<dbReference type="PANTHER" id="PTHR38013">
    <property type="entry name" value="GLYCOPROTEIN/POLYSACCHARIDE METABOLISM"/>
    <property type="match status" value="1"/>
</dbReference>
<protein>
    <submittedName>
        <fullName evidence="3">Putative lipoprotein</fullName>
    </submittedName>
</protein>
<feature type="signal peptide" evidence="1">
    <location>
        <begin position="1"/>
        <end position="23"/>
    </location>
</feature>
<dbReference type="Pfam" id="PF03724">
    <property type="entry name" value="META"/>
    <property type="match status" value="1"/>
</dbReference>
<dbReference type="RefSeq" id="WP_142664048.1">
    <property type="nucleotide sequence ID" value="NZ_FXTK01000015.1"/>
</dbReference>
<dbReference type="AlphaFoldDB" id="A0A521EU51"/>
<evidence type="ECO:0000313" key="4">
    <source>
        <dbReference type="Proteomes" id="UP000319014"/>
    </source>
</evidence>
<feature type="domain" description="DUF306" evidence="2">
    <location>
        <begin position="134"/>
        <end position="241"/>
    </location>
</feature>
<dbReference type="EMBL" id="FXTK01000015">
    <property type="protein sequence ID" value="SMO87429.1"/>
    <property type="molecule type" value="Genomic_DNA"/>
</dbReference>
<reference evidence="3 4" key="1">
    <citation type="submission" date="2017-05" db="EMBL/GenBank/DDBJ databases">
        <authorList>
            <person name="Varghese N."/>
            <person name="Submissions S."/>
        </authorList>
    </citation>
    <scope>NUCLEOTIDE SEQUENCE [LARGE SCALE GENOMIC DNA]</scope>
    <source>
        <strain evidence="3 4">DSM 100094</strain>
    </source>
</reference>
<dbReference type="PANTHER" id="PTHR38013:SF1">
    <property type="entry name" value="GLYCOPROTEIN_POLYSACCHARIDE METABOLISM"/>
    <property type="match status" value="1"/>
</dbReference>
<dbReference type="InterPro" id="IPR039366">
    <property type="entry name" value="Pilotin"/>
</dbReference>